<evidence type="ECO:0000256" key="10">
    <source>
        <dbReference type="ARBA" id="ARBA00023114"/>
    </source>
</evidence>
<reference evidence="18 19" key="1">
    <citation type="submission" date="2019-07" db="EMBL/GenBank/DDBJ databases">
        <authorList>
            <person name="Huq M.A."/>
        </authorList>
    </citation>
    <scope>NUCLEOTIDE SEQUENCE [LARGE SCALE GENOMIC DNA]</scope>
    <source>
        <strain evidence="18 19">MAH-19</strain>
    </source>
</reference>
<dbReference type="EMBL" id="VLPK01000008">
    <property type="protein sequence ID" value="TSJ35952.1"/>
    <property type="molecule type" value="Genomic_DNA"/>
</dbReference>
<keyword evidence="9" id="KW-0406">Ion transport</keyword>
<organism evidence="18 19">
    <name type="scientific">Mucilaginibacter corticis</name>
    <dbReference type="NCBI Taxonomy" id="2597670"/>
    <lineage>
        <taxon>Bacteria</taxon>
        <taxon>Pseudomonadati</taxon>
        <taxon>Bacteroidota</taxon>
        <taxon>Sphingobacteriia</taxon>
        <taxon>Sphingobacteriales</taxon>
        <taxon>Sphingobacteriaceae</taxon>
        <taxon>Mucilaginibacter</taxon>
    </lineage>
</organism>
<evidence type="ECO:0000313" key="18">
    <source>
        <dbReference type="EMBL" id="TSJ35952.1"/>
    </source>
</evidence>
<keyword evidence="4" id="KW-1134">Transmembrane beta strand</keyword>
<evidence type="ECO:0000256" key="8">
    <source>
        <dbReference type="ARBA" id="ARBA00023047"/>
    </source>
</evidence>
<evidence type="ECO:0000256" key="6">
    <source>
        <dbReference type="ARBA" id="ARBA00022692"/>
    </source>
</evidence>
<dbReference type="InterPro" id="IPR054765">
    <property type="entry name" value="SLBB_dom"/>
</dbReference>
<evidence type="ECO:0000259" key="16">
    <source>
        <dbReference type="Pfam" id="PF02563"/>
    </source>
</evidence>
<comment type="similarity">
    <text evidence="2">Belongs to the BexD/CtrA/VexA family.</text>
</comment>
<evidence type="ECO:0000256" key="14">
    <source>
        <dbReference type="ARBA" id="ARBA00023288"/>
    </source>
</evidence>
<keyword evidence="5" id="KW-0762">Sugar transport</keyword>
<keyword evidence="11 15" id="KW-0472">Membrane</keyword>
<dbReference type="GO" id="GO:0015159">
    <property type="term" value="F:polysaccharide transmembrane transporter activity"/>
    <property type="evidence" value="ECO:0007669"/>
    <property type="project" value="InterPro"/>
</dbReference>
<name>A0A556M7Q6_9SPHI</name>
<evidence type="ECO:0000259" key="17">
    <source>
        <dbReference type="Pfam" id="PF22461"/>
    </source>
</evidence>
<dbReference type="PROSITE" id="PS51257">
    <property type="entry name" value="PROKAR_LIPOPROTEIN"/>
    <property type="match status" value="1"/>
</dbReference>
<keyword evidence="7" id="KW-0732">Signal</keyword>
<evidence type="ECO:0000256" key="15">
    <source>
        <dbReference type="SAM" id="Phobius"/>
    </source>
</evidence>
<evidence type="ECO:0000256" key="7">
    <source>
        <dbReference type="ARBA" id="ARBA00022729"/>
    </source>
</evidence>
<keyword evidence="10" id="KW-0626">Porin</keyword>
<keyword evidence="19" id="KW-1185">Reference proteome</keyword>
<keyword evidence="8" id="KW-0625">Polysaccharide transport</keyword>
<evidence type="ECO:0000256" key="3">
    <source>
        <dbReference type="ARBA" id="ARBA00022448"/>
    </source>
</evidence>
<evidence type="ECO:0000256" key="1">
    <source>
        <dbReference type="ARBA" id="ARBA00004571"/>
    </source>
</evidence>
<evidence type="ECO:0000256" key="11">
    <source>
        <dbReference type="ARBA" id="ARBA00023136"/>
    </source>
</evidence>
<dbReference type="AlphaFoldDB" id="A0A556M7Q6"/>
<dbReference type="PANTHER" id="PTHR33619:SF3">
    <property type="entry name" value="POLYSACCHARIDE EXPORT PROTEIN GFCE-RELATED"/>
    <property type="match status" value="1"/>
</dbReference>
<keyword evidence="14" id="KW-0449">Lipoprotein</keyword>
<keyword evidence="3" id="KW-0813">Transport</keyword>
<evidence type="ECO:0000256" key="13">
    <source>
        <dbReference type="ARBA" id="ARBA00023237"/>
    </source>
</evidence>
<comment type="caution">
    <text evidence="18">The sequence shown here is derived from an EMBL/GenBank/DDBJ whole genome shotgun (WGS) entry which is preliminary data.</text>
</comment>
<keyword evidence="13" id="KW-0998">Cell outer membrane</keyword>
<keyword evidence="15" id="KW-1133">Transmembrane helix</keyword>
<evidence type="ECO:0000313" key="19">
    <source>
        <dbReference type="Proteomes" id="UP000318733"/>
    </source>
</evidence>
<evidence type="ECO:0000256" key="12">
    <source>
        <dbReference type="ARBA" id="ARBA00023139"/>
    </source>
</evidence>
<keyword evidence="6 15" id="KW-0812">Transmembrane</keyword>
<dbReference type="Pfam" id="PF02563">
    <property type="entry name" value="Poly_export"/>
    <property type="match status" value="1"/>
</dbReference>
<accession>A0A556M7Q6</accession>
<feature type="transmembrane region" description="Helical" evidence="15">
    <location>
        <begin position="235"/>
        <end position="253"/>
    </location>
</feature>
<dbReference type="InterPro" id="IPR049712">
    <property type="entry name" value="Poly_export"/>
</dbReference>
<dbReference type="PANTHER" id="PTHR33619">
    <property type="entry name" value="POLYSACCHARIDE EXPORT PROTEIN GFCE-RELATED"/>
    <property type="match status" value="1"/>
</dbReference>
<evidence type="ECO:0000256" key="4">
    <source>
        <dbReference type="ARBA" id="ARBA00022452"/>
    </source>
</evidence>
<gene>
    <name evidence="18" type="ORF">FO440_23835</name>
</gene>
<feature type="domain" description="Polysaccharide export protein N-terminal" evidence="16">
    <location>
        <begin position="43"/>
        <end position="134"/>
    </location>
</feature>
<evidence type="ECO:0000256" key="5">
    <source>
        <dbReference type="ARBA" id="ARBA00022597"/>
    </source>
</evidence>
<keyword evidence="12" id="KW-0564">Palmitate</keyword>
<proteinExistence type="inferred from homology"/>
<dbReference type="OrthoDB" id="937431at2"/>
<evidence type="ECO:0000256" key="9">
    <source>
        <dbReference type="ARBA" id="ARBA00023065"/>
    </source>
</evidence>
<comment type="subcellular location">
    <subcellularLocation>
        <location evidence="1">Cell outer membrane</location>
        <topology evidence="1">Multi-pass membrane protein</topology>
    </subcellularLocation>
</comment>
<dbReference type="Proteomes" id="UP000318733">
    <property type="component" value="Unassembled WGS sequence"/>
</dbReference>
<sequence length="256" mass="28723">MRKLFYLCLILFFTLGITSCGKQYQALFQQKSALENGNYTDTVSDYRIKPQDQLLIRNLQDIKYIVSQPADSHGNTSETSGQGQTFEVKTDGTVTLPVINTVTVAGLTRIQAKNLIEDLYRKSLLKDPIIDLRITNLKVTIFGEIKTQGNFPLLKDRTTLSEVLGDAGGITESADETNIEIIRGTEKRPKVIKIDLSNINSINDPRAIVQNGDMIYVSKNRRAIRNDKIQNFSAIYQPGLIVLNTLLLIFTLARIK</sequence>
<protein>
    <submittedName>
        <fullName evidence="18">Uncharacterized protein</fullName>
    </submittedName>
</protein>
<dbReference type="Gene3D" id="3.10.560.10">
    <property type="entry name" value="Outer membrane lipoprotein wza domain like"/>
    <property type="match status" value="1"/>
</dbReference>
<dbReference type="Pfam" id="PF22461">
    <property type="entry name" value="SLBB_2"/>
    <property type="match status" value="1"/>
</dbReference>
<evidence type="ECO:0000256" key="2">
    <source>
        <dbReference type="ARBA" id="ARBA00009450"/>
    </source>
</evidence>
<feature type="domain" description="SLBB" evidence="17">
    <location>
        <begin position="138"/>
        <end position="217"/>
    </location>
</feature>
<dbReference type="InterPro" id="IPR003715">
    <property type="entry name" value="Poly_export_N"/>
</dbReference>
<dbReference type="Gene3D" id="3.30.1950.10">
    <property type="entry name" value="wza like domain"/>
    <property type="match status" value="1"/>
</dbReference>